<proteinExistence type="predicted"/>
<evidence type="ECO:0000313" key="3">
    <source>
        <dbReference type="Proteomes" id="UP000502136"/>
    </source>
</evidence>
<keyword evidence="3" id="KW-1185">Reference proteome</keyword>
<reference evidence="2 3" key="1">
    <citation type="submission" date="2020-04" db="EMBL/GenBank/DDBJ databases">
        <title>Novel Paenibacillus strain UniB2 isolated from commercial digestive syrup.</title>
        <authorList>
            <person name="Thorat V."/>
            <person name="Kirdat K."/>
            <person name="Tiwarekar B."/>
            <person name="Yadav A."/>
        </authorList>
    </citation>
    <scope>NUCLEOTIDE SEQUENCE [LARGE SCALE GENOMIC DNA]</scope>
    <source>
        <strain evidence="2 3">UniB2</strain>
    </source>
</reference>
<dbReference type="Pfam" id="PF06103">
    <property type="entry name" value="DUF948"/>
    <property type="match status" value="1"/>
</dbReference>
<dbReference type="PANTHER" id="PTHR40070:SF1">
    <property type="entry name" value="UPF0478 PROTEIN YTXG"/>
    <property type="match status" value="1"/>
</dbReference>
<accession>A0A6H2GTY4</accession>
<dbReference type="PANTHER" id="PTHR40070">
    <property type="entry name" value="UPF0478 PROTEIN YTXG"/>
    <property type="match status" value="1"/>
</dbReference>
<dbReference type="AlphaFoldDB" id="A0A6H2GTY4"/>
<dbReference type="RefSeq" id="WP_168906525.1">
    <property type="nucleotide sequence ID" value="NZ_CP051428.1"/>
</dbReference>
<organism evidence="2 3">
    <name type="scientific">Paenibacillus albicereus</name>
    <dbReference type="NCBI Taxonomy" id="2726185"/>
    <lineage>
        <taxon>Bacteria</taxon>
        <taxon>Bacillati</taxon>
        <taxon>Bacillota</taxon>
        <taxon>Bacilli</taxon>
        <taxon>Bacillales</taxon>
        <taxon>Paenibacillaceae</taxon>
        <taxon>Paenibacillus</taxon>
    </lineage>
</organism>
<dbReference type="InterPro" id="IPR009293">
    <property type="entry name" value="UPF0478"/>
</dbReference>
<gene>
    <name evidence="2" type="ORF">HGI30_04360</name>
</gene>
<sequence length="140" mass="14622">MTLTGASAAIASLSLAALAWFGIQSLRKLRSTLDEVQQTVAELRGRIDPIAGEATALVRTANSTIREVKGRITTVDPLLDSAHDVGDVIHQVAESFKQAMAEKSSGSRPSAAPRAGRPLQGEAVSIRIGGPSAAPTPRVR</sequence>
<dbReference type="KEGG" id="palr:HGI30_04360"/>
<dbReference type="Proteomes" id="UP000502136">
    <property type="component" value="Chromosome"/>
</dbReference>
<name>A0A6H2GTY4_9BACL</name>
<feature type="compositionally biased region" description="Low complexity" evidence="1">
    <location>
        <begin position="104"/>
        <end position="118"/>
    </location>
</feature>
<dbReference type="EMBL" id="CP051428">
    <property type="protein sequence ID" value="QJC50870.1"/>
    <property type="molecule type" value="Genomic_DNA"/>
</dbReference>
<evidence type="ECO:0000256" key="1">
    <source>
        <dbReference type="SAM" id="MobiDB-lite"/>
    </source>
</evidence>
<feature type="region of interest" description="Disordered" evidence="1">
    <location>
        <begin position="99"/>
        <end position="140"/>
    </location>
</feature>
<evidence type="ECO:0000313" key="2">
    <source>
        <dbReference type="EMBL" id="QJC50870.1"/>
    </source>
</evidence>
<protein>
    <submittedName>
        <fullName evidence="2">DUF948 domain-containing protein</fullName>
    </submittedName>
</protein>